<evidence type="ECO:0000313" key="6">
    <source>
        <dbReference type="EMBL" id="KYQ93422.1"/>
    </source>
</evidence>
<dbReference type="CDD" id="cd00603">
    <property type="entry name" value="IPT_PCSR"/>
    <property type="match status" value="1"/>
</dbReference>
<dbReference type="Gene3D" id="2.60.40.10">
    <property type="entry name" value="Immunoglobulins"/>
    <property type="match status" value="1"/>
</dbReference>
<feature type="disulfide bond" evidence="3">
    <location>
        <begin position="926"/>
        <end position="935"/>
    </location>
</feature>
<dbReference type="InParanoid" id="A0A151ZHH0"/>
<dbReference type="InterPro" id="IPR002909">
    <property type="entry name" value="IPT_dom"/>
</dbReference>
<gene>
    <name evidence="6" type="ORF">DLAC_06111</name>
</gene>
<dbReference type="AlphaFoldDB" id="A0A151ZHH0"/>
<dbReference type="InterPro" id="IPR052014">
    <property type="entry name" value="Dictyostelium_Tiger"/>
</dbReference>
<feature type="signal peptide" evidence="4">
    <location>
        <begin position="1"/>
        <end position="18"/>
    </location>
</feature>
<evidence type="ECO:0000256" key="4">
    <source>
        <dbReference type="SAM" id="SignalP"/>
    </source>
</evidence>
<sequence>MKLYYLLVIILLIHYCNGEAPWLSTNLKTLADRQGNPITGITKIVATDDYNLEDPIYSIAISTSTYFYSLPLVIVLFNNEATKLYGSNVPDTFTVTNGGAVNSVIYMTSSKVGIALLGNFPTLFDTPLVSTSSPTQNLYFLPKTLTGESSDYVLLSYSLVNGVQQYNLFPVIGIFFNQIQPLNKTFTAASPDIYSFYDGGIYIYSFTSANTISKTHVFGTIPTIFSSDLGFTPSVGFAVSNNSKVFVAYVDSTNGGGYLNVYTSAFVLINSSPILLGADIVTFHDVTYDRAKDMIFFSVLFSNGNFGVVTTPSTGSVVKTKNMGIDSTNGQFRAISVYPPDSAIYLVSTNGSLQAIQYSSLCENNCNNQGTCSGTVCTCYAQYAGNACQAIKPIINTITGAEFYIDSIITLIGSSLNHGTFTVSINGSTCAPGNSSQDGTSLTCTFSASEASSFNPLEAQAINVNFPDLSFQYPEFTYKIFPQPIITLVSQPFQNLRIDGSGLYYNFLTAFLNNVALSISVVSDSTMWSIVSFNGPSNNLTISSHSGTVYYNEYLVLRPQVYFTNQVPTTSTNLTVTGKFFTATPNLNYTLRLGTTPNFVLVPVVPVNDTIIISEIPQLTQCTNNVNILTSYPSSSSNQSDIIGIQYFSATITNYTQITPSNQVVFSGTNFGFNLTFCTYIVTSGDPIYLLSGTQTEITFKLPPTVYSRVITISTLFITIDVPLNLKPKILSITKPPIIGGNLTITGEYLNGTLISHDSTLLDSCEFVGASNYPATIICQNFPAGSGTFTLSSVSKLAGTDDQESDIFNTSYHPPIISEISPKSYSKGISTQFTLTGTNFDVNSTVIINGENCTLSTDTVPTGNIYCTLLSNIDPTLVTNPVSVSVTFDSVVGFLNTTLIYQKPCPNQCTNINQGACQYSTGKCKCSELYQGDDCSDLKTDNISSSTKLTSSSIIILLSFILFYII</sequence>
<keyword evidence="3" id="KW-0245">EGF-like domain</keyword>
<keyword evidence="7" id="KW-1185">Reference proteome</keyword>
<dbReference type="PANTHER" id="PTHR31341:SF15">
    <property type="entry name" value="EGF-LIKE DOMAIN-CONTAINING PROTEIN"/>
    <property type="match status" value="1"/>
</dbReference>
<name>A0A151ZHH0_TIELA</name>
<dbReference type="PROSITE" id="PS00022">
    <property type="entry name" value="EGF_1"/>
    <property type="match status" value="1"/>
</dbReference>
<dbReference type="OrthoDB" id="18487at2759"/>
<dbReference type="InterPro" id="IPR013783">
    <property type="entry name" value="Ig-like_fold"/>
</dbReference>
<evidence type="ECO:0000256" key="3">
    <source>
        <dbReference type="PROSITE-ProRule" id="PRU00076"/>
    </source>
</evidence>
<dbReference type="SUPFAM" id="SSF81296">
    <property type="entry name" value="E set domains"/>
    <property type="match status" value="1"/>
</dbReference>
<dbReference type="STRING" id="361077.A0A151ZHH0"/>
<protein>
    <submittedName>
        <fullName evidence="6">Contact site A protein</fullName>
    </submittedName>
</protein>
<evidence type="ECO:0000256" key="1">
    <source>
        <dbReference type="ARBA" id="ARBA00022729"/>
    </source>
</evidence>
<evidence type="ECO:0000313" key="7">
    <source>
        <dbReference type="Proteomes" id="UP000076078"/>
    </source>
</evidence>
<accession>A0A151ZHH0</accession>
<dbReference type="Gene3D" id="2.60.120.260">
    <property type="entry name" value="Galactose-binding domain-like"/>
    <property type="match status" value="1"/>
</dbReference>
<dbReference type="PROSITE" id="PS50026">
    <property type="entry name" value="EGF_3"/>
    <property type="match status" value="1"/>
</dbReference>
<feature type="domain" description="EGF-like" evidence="5">
    <location>
        <begin position="901"/>
        <end position="936"/>
    </location>
</feature>
<comment type="caution">
    <text evidence="6">The sequence shown here is derived from an EMBL/GenBank/DDBJ whole genome shotgun (WGS) entry which is preliminary data.</text>
</comment>
<dbReference type="InterPro" id="IPR000742">
    <property type="entry name" value="EGF"/>
</dbReference>
<evidence type="ECO:0000259" key="5">
    <source>
        <dbReference type="PROSITE" id="PS50026"/>
    </source>
</evidence>
<keyword evidence="2" id="KW-0325">Glycoprotein</keyword>
<dbReference type="Pfam" id="PF01833">
    <property type="entry name" value="TIG"/>
    <property type="match status" value="1"/>
</dbReference>
<proteinExistence type="predicted"/>
<dbReference type="PANTHER" id="PTHR31341">
    <property type="entry name" value="IPT/TIG DOMAIN-CONTAINING PROTEIN-RELATED-RELATED"/>
    <property type="match status" value="1"/>
</dbReference>
<organism evidence="6 7">
    <name type="scientific">Tieghemostelium lacteum</name>
    <name type="common">Slime mold</name>
    <name type="synonym">Dictyostelium lacteum</name>
    <dbReference type="NCBI Taxonomy" id="361077"/>
    <lineage>
        <taxon>Eukaryota</taxon>
        <taxon>Amoebozoa</taxon>
        <taxon>Evosea</taxon>
        <taxon>Eumycetozoa</taxon>
        <taxon>Dictyostelia</taxon>
        <taxon>Dictyosteliales</taxon>
        <taxon>Raperosteliaceae</taxon>
        <taxon>Tieghemostelium</taxon>
    </lineage>
</organism>
<dbReference type="EMBL" id="LODT01000028">
    <property type="protein sequence ID" value="KYQ93422.1"/>
    <property type="molecule type" value="Genomic_DNA"/>
</dbReference>
<dbReference type="Proteomes" id="UP000076078">
    <property type="component" value="Unassembled WGS sequence"/>
</dbReference>
<reference evidence="6 7" key="1">
    <citation type="submission" date="2015-12" db="EMBL/GenBank/DDBJ databases">
        <title>Dictyostelia acquired genes for synthesis and detection of signals that induce cell-type specialization by lateral gene transfer from prokaryotes.</title>
        <authorList>
            <person name="Gloeckner G."/>
            <person name="Schaap P."/>
        </authorList>
    </citation>
    <scope>NUCLEOTIDE SEQUENCE [LARGE SCALE GENOMIC DNA]</scope>
    <source>
        <strain evidence="6 7">TK</strain>
    </source>
</reference>
<evidence type="ECO:0000256" key="2">
    <source>
        <dbReference type="ARBA" id="ARBA00023180"/>
    </source>
</evidence>
<keyword evidence="3" id="KW-1015">Disulfide bond</keyword>
<comment type="caution">
    <text evidence="3">Lacks conserved residue(s) required for the propagation of feature annotation.</text>
</comment>
<keyword evidence="1 4" id="KW-0732">Signal</keyword>
<dbReference type="InterPro" id="IPR014756">
    <property type="entry name" value="Ig_E-set"/>
</dbReference>
<feature type="chain" id="PRO_5007593300" evidence="4">
    <location>
        <begin position="19"/>
        <end position="966"/>
    </location>
</feature>